<gene>
    <name evidence="2" type="ORF">WN51_13452</name>
</gene>
<dbReference type="Proteomes" id="UP000053105">
    <property type="component" value="Unassembled WGS sequence"/>
</dbReference>
<evidence type="ECO:0000313" key="3">
    <source>
        <dbReference type="Proteomes" id="UP000053105"/>
    </source>
</evidence>
<keyword evidence="3" id="KW-1185">Reference proteome</keyword>
<keyword evidence="1" id="KW-0732">Signal</keyword>
<dbReference type="EMBL" id="KQ435776">
    <property type="protein sequence ID" value="KOX74891.1"/>
    <property type="molecule type" value="Genomic_DNA"/>
</dbReference>
<reference evidence="2 3" key="1">
    <citation type="submission" date="2015-07" db="EMBL/GenBank/DDBJ databases">
        <title>The genome of Melipona quadrifasciata.</title>
        <authorList>
            <person name="Pan H."/>
            <person name="Kapheim K."/>
        </authorList>
    </citation>
    <scope>NUCLEOTIDE SEQUENCE [LARGE SCALE GENOMIC DNA]</scope>
    <source>
        <strain evidence="2">0111107301</strain>
        <tissue evidence="2">Whole body</tissue>
    </source>
</reference>
<name>A0A0N0BGQ6_9HYME</name>
<evidence type="ECO:0000256" key="1">
    <source>
        <dbReference type="SAM" id="SignalP"/>
    </source>
</evidence>
<feature type="signal peptide" evidence="1">
    <location>
        <begin position="1"/>
        <end position="24"/>
    </location>
</feature>
<dbReference type="AlphaFoldDB" id="A0A0N0BGQ6"/>
<protein>
    <submittedName>
        <fullName evidence="2">Myosuppressin</fullName>
    </submittedName>
</protein>
<dbReference type="OrthoDB" id="6355109at2759"/>
<accession>A0A0N0BGQ6</accession>
<feature type="chain" id="PRO_5005844861" evidence="1">
    <location>
        <begin position="25"/>
        <end position="241"/>
    </location>
</feature>
<organism evidence="2 3">
    <name type="scientific">Melipona quadrifasciata</name>
    <dbReference type="NCBI Taxonomy" id="166423"/>
    <lineage>
        <taxon>Eukaryota</taxon>
        <taxon>Metazoa</taxon>
        <taxon>Ecdysozoa</taxon>
        <taxon>Arthropoda</taxon>
        <taxon>Hexapoda</taxon>
        <taxon>Insecta</taxon>
        <taxon>Pterygota</taxon>
        <taxon>Neoptera</taxon>
        <taxon>Endopterygota</taxon>
        <taxon>Hymenoptera</taxon>
        <taxon>Apocrita</taxon>
        <taxon>Aculeata</taxon>
        <taxon>Apoidea</taxon>
        <taxon>Anthophila</taxon>
        <taxon>Apidae</taxon>
        <taxon>Melipona</taxon>
    </lineage>
</organism>
<evidence type="ECO:0000313" key="2">
    <source>
        <dbReference type="EMBL" id="KOX74891.1"/>
    </source>
</evidence>
<proteinExistence type="predicted"/>
<sequence length="241" mass="27449">MMSSTIVILFSMMTMAIFYNNVLAALPLECDPGFLDDLPPRIRKICAALSKAYELGSGVGSYTSVKESHTPGVLDFELQQSIQESIPLLDSGVKRQDDHVFLRFGRRRCVLRTHLILVRTVEEHAFSHKKCYHRVTAQGCDVRANDCQNFHHETMDTFLCGHPVNKTKVLYPHHTSLSKAPVTEILIAIHLHAYVYVLCKPWIVMVNGSGISVMVHGLEWLNSDYYWIRCPTKLQRDPHQD</sequence>